<dbReference type="EMBL" id="FORO01000022">
    <property type="protein sequence ID" value="SFJ33097.1"/>
    <property type="molecule type" value="Genomic_DNA"/>
</dbReference>
<sequence>MLSGDAPPREVLETQVEGDFLVENDPRTTGALKGSVRQAYHYLETGEAFCDREVCRLYNAHSHEDLIDAQLREPEFCSEHAWLYAD</sequence>
<evidence type="ECO:0000313" key="2">
    <source>
        <dbReference type="Proteomes" id="UP000182829"/>
    </source>
</evidence>
<evidence type="ECO:0000313" key="1">
    <source>
        <dbReference type="EMBL" id="SFJ33097.1"/>
    </source>
</evidence>
<proteinExistence type="predicted"/>
<accession>A0A1I3QIH7</accession>
<name>A0A1I3QIH7_9EURY</name>
<dbReference type="Pfam" id="PF22529">
    <property type="entry name" value="DUF7001"/>
    <property type="match status" value="1"/>
</dbReference>
<dbReference type="InterPro" id="IPR054270">
    <property type="entry name" value="DUF7001"/>
</dbReference>
<reference evidence="1 2" key="1">
    <citation type="submission" date="2016-10" db="EMBL/GenBank/DDBJ databases">
        <authorList>
            <person name="de Groot N.N."/>
        </authorList>
    </citation>
    <scope>NUCLEOTIDE SEQUENCE [LARGE SCALE GENOMIC DNA]</scope>
    <source>
        <strain evidence="1 2">SP2</strain>
    </source>
</reference>
<organism evidence="1 2">
    <name type="scientific">Natronobacterium gregoryi</name>
    <dbReference type="NCBI Taxonomy" id="44930"/>
    <lineage>
        <taxon>Archaea</taxon>
        <taxon>Methanobacteriati</taxon>
        <taxon>Methanobacteriota</taxon>
        <taxon>Stenosarchaea group</taxon>
        <taxon>Halobacteria</taxon>
        <taxon>Halobacteriales</taxon>
        <taxon>Natrialbaceae</taxon>
        <taxon>Natronobacterium</taxon>
    </lineage>
</organism>
<dbReference type="Proteomes" id="UP000182829">
    <property type="component" value="Unassembled WGS sequence"/>
</dbReference>
<protein>
    <submittedName>
        <fullName evidence="1">Uncharacterized protein</fullName>
    </submittedName>
</protein>
<dbReference type="AlphaFoldDB" id="A0A1I3QIH7"/>
<gene>
    <name evidence="1" type="ORF">SAMN05443661_12242</name>
</gene>